<sequence length="442" mass="48504">MGGSKLRRYGSTGRTRTMCLAALGVVKVATPDQIRRLMCPGTKDAATVRGGLKDLEDERLVISPGSAVRVNEAGVRVTEKLWTLTPAGLDAAAVVLDRPAREMGGTAKAAAASGAKHARAVTDVLDAFLQTPPEPTQPVARKLLPAPAAPPDDLVKRPEGLGPLTAWSTEATLPVAGTFLSPARGSLRADMVFASPGHDLTPLLFVEVDNGTEGPPIVADKIERYRRFFARRVSLAGREVPLWRTVWPASPRDGHPPVALVFTKNVGKLAMQTRMREVGELARDHWRGEWNGDGYAREGQKPDGYRDYRGKVPLLATTLRLLAAHGPYGPVWWRYGHTAWQSLGEALDNPDDFRAYSVRADARRKAEEAELERARREQEEERRRLEAGKWVCPTCQRYTYPVDGLTPGGECGPCLNYRRRTVEAAQDQPPTGGGWSGRRRRT</sequence>
<protein>
    <recommendedName>
        <fullName evidence="5">Replication-relaxation</fullName>
    </recommendedName>
</protein>
<dbReference type="EMBL" id="JAUSZV010000007">
    <property type="protein sequence ID" value="MDQ0913737.1"/>
    <property type="molecule type" value="Genomic_DNA"/>
</dbReference>
<reference evidence="3" key="1">
    <citation type="submission" date="2023-07" db="EMBL/GenBank/DDBJ databases">
        <title>Comparative genomics of wheat-associated soil bacteria to identify genetic determinants of phenazine resistance.</title>
        <authorList>
            <person name="Mouncey N."/>
        </authorList>
    </citation>
    <scope>NUCLEOTIDE SEQUENCE</scope>
    <source>
        <strain evidence="3">V4I22</strain>
    </source>
</reference>
<gene>
    <name evidence="3" type="ORF">QFZ22_009809</name>
</gene>
<organism evidence="3 4">
    <name type="scientific">Streptomyces canus</name>
    <dbReference type="NCBI Taxonomy" id="58343"/>
    <lineage>
        <taxon>Bacteria</taxon>
        <taxon>Bacillati</taxon>
        <taxon>Actinomycetota</taxon>
        <taxon>Actinomycetes</taxon>
        <taxon>Kitasatosporales</taxon>
        <taxon>Streptomycetaceae</taxon>
        <taxon>Streptomyces</taxon>
        <taxon>Streptomyces aurantiacus group</taxon>
    </lineage>
</organism>
<dbReference type="Pfam" id="PF13814">
    <property type="entry name" value="Replic_Relax"/>
    <property type="match status" value="1"/>
</dbReference>
<evidence type="ECO:0008006" key="5">
    <source>
        <dbReference type="Google" id="ProtNLM"/>
    </source>
</evidence>
<evidence type="ECO:0000313" key="3">
    <source>
        <dbReference type="EMBL" id="MDQ0913737.1"/>
    </source>
</evidence>
<dbReference type="AlphaFoldDB" id="A0AAW8FV75"/>
<evidence type="ECO:0000313" key="4">
    <source>
        <dbReference type="Proteomes" id="UP001234216"/>
    </source>
</evidence>
<comment type="caution">
    <text evidence="3">The sequence shown here is derived from an EMBL/GenBank/DDBJ whole genome shotgun (WGS) entry which is preliminary data.</text>
</comment>
<feature type="region of interest" description="Disordered" evidence="2">
    <location>
        <begin position="422"/>
        <end position="442"/>
    </location>
</feature>
<keyword evidence="1" id="KW-0175">Coiled coil</keyword>
<evidence type="ECO:0000256" key="2">
    <source>
        <dbReference type="SAM" id="MobiDB-lite"/>
    </source>
</evidence>
<dbReference type="RefSeq" id="WP_306987154.1">
    <property type="nucleotide sequence ID" value="NZ_JAUSZV010000007.1"/>
</dbReference>
<feature type="coiled-coil region" evidence="1">
    <location>
        <begin position="357"/>
        <end position="388"/>
    </location>
</feature>
<dbReference type="InterPro" id="IPR025855">
    <property type="entry name" value="Replic_Relax"/>
</dbReference>
<name>A0AAW8FV75_9ACTN</name>
<dbReference type="Proteomes" id="UP001234216">
    <property type="component" value="Unassembled WGS sequence"/>
</dbReference>
<proteinExistence type="predicted"/>
<evidence type="ECO:0000256" key="1">
    <source>
        <dbReference type="SAM" id="Coils"/>
    </source>
</evidence>
<accession>A0AAW8FV75</accession>